<protein>
    <submittedName>
        <fullName evidence="1">Winged helix-turn-helix transcriptional regulator</fullName>
    </submittedName>
</protein>
<dbReference type="Gene3D" id="1.10.10.10">
    <property type="entry name" value="Winged helix-like DNA-binding domain superfamily/Winged helix DNA-binding domain"/>
    <property type="match status" value="1"/>
</dbReference>
<dbReference type="OrthoDB" id="7064118at2"/>
<dbReference type="EMBL" id="CP042434">
    <property type="protein sequence ID" value="QEC70538.1"/>
    <property type="molecule type" value="Genomic_DNA"/>
</dbReference>
<dbReference type="KEGG" id="agi:FSB73_01255"/>
<sequence>MIAVLTGDIVGSTHLDKSKWLPALKSALINWGQESVDWEVYRGDEFQLRLITAEDALTAAFRIKAKLKALAETEVRIAIGIGAMEGSKEQSNKETTALTESNGPAFILSGRKLDDIKNKRIHLAVATDNEAWDREWNLLLQWVLLSADNWSAGSAEIVDLALSNPTLSQTEMATRLNVAQSAVSQRIKRSGFDLLQQTLELFKEKIKMLCSS</sequence>
<proteinExistence type="predicted"/>
<dbReference type="InterPro" id="IPR036388">
    <property type="entry name" value="WH-like_DNA-bd_sf"/>
</dbReference>
<dbReference type="RefSeq" id="WP_146779801.1">
    <property type="nucleotide sequence ID" value="NZ_CP042434.1"/>
</dbReference>
<dbReference type="InterPro" id="IPR032580">
    <property type="entry name" value="SatD"/>
</dbReference>
<reference evidence="1 2" key="1">
    <citation type="journal article" date="2017" name="Int. J. Syst. Evol. Microbiol.">
        <title>Arachidicoccus ginsenosidivorans sp. nov., with ginsenoside-converting activity isolated from ginseng cultivating soil.</title>
        <authorList>
            <person name="Siddiqi M.Z."/>
            <person name="Aslam Z."/>
            <person name="Im W.T."/>
        </authorList>
    </citation>
    <scope>NUCLEOTIDE SEQUENCE [LARGE SCALE GENOMIC DNA]</scope>
    <source>
        <strain evidence="1 2">Gsoil 809</strain>
    </source>
</reference>
<organism evidence="1 2">
    <name type="scientific">Arachidicoccus ginsenosidivorans</name>
    <dbReference type="NCBI Taxonomy" id="496057"/>
    <lineage>
        <taxon>Bacteria</taxon>
        <taxon>Pseudomonadati</taxon>
        <taxon>Bacteroidota</taxon>
        <taxon>Chitinophagia</taxon>
        <taxon>Chitinophagales</taxon>
        <taxon>Chitinophagaceae</taxon>
        <taxon>Arachidicoccus</taxon>
    </lineage>
</organism>
<dbReference type="Proteomes" id="UP000321291">
    <property type="component" value="Chromosome"/>
</dbReference>
<keyword evidence="2" id="KW-1185">Reference proteome</keyword>
<dbReference type="AlphaFoldDB" id="A0A5B8VJQ9"/>
<accession>A0A5B8VJQ9</accession>
<dbReference type="Pfam" id="PF16264">
    <property type="entry name" value="SatD"/>
    <property type="match status" value="1"/>
</dbReference>
<evidence type="ECO:0000313" key="2">
    <source>
        <dbReference type="Proteomes" id="UP000321291"/>
    </source>
</evidence>
<evidence type="ECO:0000313" key="1">
    <source>
        <dbReference type="EMBL" id="QEC70538.1"/>
    </source>
</evidence>
<name>A0A5B8VJQ9_9BACT</name>
<gene>
    <name evidence="1" type="ORF">FSB73_01255</name>
</gene>